<dbReference type="AlphaFoldDB" id="A0A7R9DBB8"/>
<proteinExistence type="predicted"/>
<dbReference type="EMBL" id="OC322244">
    <property type="protein sequence ID" value="CAD7411476.1"/>
    <property type="molecule type" value="Genomic_DNA"/>
</dbReference>
<evidence type="ECO:0000313" key="1">
    <source>
        <dbReference type="EMBL" id="CAD7411476.1"/>
    </source>
</evidence>
<reference evidence="1" key="1">
    <citation type="submission" date="2020-11" db="EMBL/GenBank/DDBJ databases">
        <authorList>
            <person name="Tran Van P."/>
        </authorList>
    </citation>
    <scope>NUCLEOTIDE SEQUENCE</scope>
</reference>
<sequence>MGIPEHVIEMSSPDDSYQAPLWRLEKLTSTKKQADYIVNKLHGISWNRCDVDYNVLESLISRATTRAETVYVKGSEIKKITVKYTPTPVVYLCMFFAHSSVWLGALSADQLLSKIALSAVIVINTDLHTKPGTYWNAIFIPKNGFPLDGVNAKRVIVGMSVTNSFTSYAQLEIFGGNCVVINRTKWQVQGNPVISKSFSNTQPPQKISLTNHEIPLRRMCSDRMVIISERQDAGFKRVAYLALSWARLCEVWDLIAVAIDRRDMCSTPVARYCNDLIDTLVVDVCNMLTDSVNVIDVEKFTSRLVLSTPPNWHQSSGKIHCHIDGECCDIIQGRDLFLYCRSAKLVPGMSNQERRQLINLLYESELSVSSQQMMR</sequence>
<gene>
    <name evidence="1" type="ORF">TCEB3V08_LOCUS10956</name>
</gene>
<protein>
    <submittedName>
        <fullName evidence="1">Uncharacterized protein</fullName>
    </submittedName>
</protein>
<accession>A0A7R9DBB8</accession>
<name>A0A7R9DBB8_TIMCR</name>
<organism evidence="1">
    <name type="scientific">Timema cristinae</name>
    <name type="common">Walking stick</name>
    <dbReference type="NCBI Taxonomy" id="61476"/>
    <lineage>
        <taxon>Eukaryota</taxon>
        <taxon>Metazoa</taxon>
        <taxon>Ecdysozoa</taxon>
        <taxon>Arthropoda</taxon>
        <taxon>Hexapoda</taxon>
        <taxon>Insecta</taxon>
        <taxon>Pterygota</taxon>
        <taxon>Neoptera</taxon>
        <taxon>Polyneoptera</taxon>
        <taxon>Phasmatodea</taxon>
        <taxon>Timematodea</taxon>
        <taxon>Timematoidea</taxon>
        <taxon>Timematidae</taxon>
        <taxon>Timema</taxon>
    </lineage>
</organism>